<dbReference type="Proteomes" id="UP001054252">
    <property type="component" value="Unassembled WGS sequence"/>
</dbReference>
<evidence type="ECO:0000313" key="2">
    <source>
        <dbReference type="Proteomes" id="UP001054252"/>
    </source>
</evidence>
<comment type="caution">
    <text evidence="1">The sequence shown here is derived from an EMBL/GenBank/DDBJ whole genome shotgun (WGS) entry which is preliminary data.</text>
</comment>
<sequence length="156" mass="17298">MVMKPQVVLVALGRAPTMLATAITSGAKLFSHTAKALVPLSMLSLQVGKKLSNSLLILMQDLDNLDQKRKAWISDSLQEIIKNIYRWTWLLNHLSIILAKLLISVNNVDKSVAMMMWRLTKMPPTNDEEGPFGGTHFTCKTLCATGHLVLPSDVDQ</sequence>
<proteinExistence type="predicted"/>
<accession>A0AAV5LZU5</accession>
<keyword evidence="2" id="KW-1185">Reference proteome</keyword>
<dbReference type="EMBL" id="BPVZ01000156">
    <property type="protein sequence ID" value="GKV42243.1"/>
    <property type="molecule type" value="Genomic_DNA"/>
</dbReference>
<name>A0AAV5LZU5_9ROSI</name>
<gene>
    <name evidence="1" type="ORF">SLEP1_g49671</name>
</gene>
<organism evidence="1 2">
    <name type="scientific">Rubroshorea leprosula</name>
    <dbReference type="NCBI Taxonomy" id="152421"/>
    <lineage>
        <taxon>Eukaryota</taxon>
        <taxon>Viridiplantae</taxon>
        <taxon>Streptophyta</taxon>
        <taxon>Embryophyta</taxon>
        <taxon>Tracheophyta</taxon>
        <taxon>Spermatophyta</taxon>
        <taxon>Magnoliopsida</taxon>
        <taxon>eudicotyledons</taxon>
        <taxon>Gunneridae</taxon>
        <taxon>Pentapetalae</taxon>
        <taxon>rosids</taxon>
        <taxon>malvids</taxon>
        <taxon>Malvales</taxon>
        <taxon>Dipterocarpaceae</taxon>
        <taxon>Rubroshorea</taxon>
    </lineage>
</organism>
<evidence type="ECO:0000313" key="1">
    <source>
        <dbReference type="EMBL" id="GKV42243.1"/>
    </source>
</evidence>
<reference evidence="1 2" key="1">
    <citation type="journal article" date="2021" name="Commun. Biol.">
        <title>The genome of Shorea leprosula (Dipterocarpaceae) highlights the ecological relevance of drought in aseasonal tropical rainforests.</title>
        <authorList>
            <person name="Ng K.K.S."/>
            <person name="Kobayashi M.J."/>
            <person name="Fawcett J.A."/>
            <person name="Hatakeyama M."/>
            <person name="Paape T."/>
            <person name="Ng C.H."/>
            <person name="Ang C.C."/>
            <person name="Tnah L.H."/>
            <person name="Lee C.T."/>
            <person name="Nishiyama T."/>
            <person name="Sese J."/>
            <person name="O'Brien M.J."/>
            <person name="Copetti D."/>
            <person name="Mohd Noor M.I."/>
            <person name="Ong R.C."/>
            <person name="Putra M."/>
            <person name="Sireger I.Z."/>
            <person name="Indrioko S."/>
            <person name="Kosugi Y."/>
            <person name="Izuno A."/>
            <person name="Isagi Y."/>
            <person name="Lee S.L."/>
            <person name="Shimizu K.K."/>
        </authorList>
    </citation>
    <scope>NUCLEOTIDE SEQUENCE [LARGE SCALE GENOMIC DNA]</scope>
    <source>
        <strain evidence="1">214</strain>
    </source>
</reference>
<protein>
    <submittedName>
        <fullName evidence="1">Uncharacterized protein</fullName>
    </submittedName>
</protein>
<dbReference type="AlphaFoldDB" id="A0AAV5LZU5"/>